<dbReference type="InterPro" id="IPR035979">
    <property type="entry name" value="RBD_domain_sf"/>
</dbReference>
<protein>
    <recommendedName>
        <fullName evidence="2">RRM domain-containing protein</fullName>
    </recommendedName>
</protein>
<organism evidence="3 4">
    <name type="scientific">Stephania cephalantha</name>
    <dbReference type="NCBI Taxonomy" id="152367"/>
    <lineage>
        <taxon>Eukaryota</taxon>
        <taxon>Viridiplantae</taxon>
        <taxon>Streptophyta</taxon>
        <taxon>Embryophyta</taxon>
        <taxon>Tracheophyta</taxon>
        <taxon>Spermatophyta</taxon>
        <taxon>Magnoliopsida</taxon>
        <taxon>Ranunculales</taxon>
        <taxon>Menispermaceae</taxon>
        <taxon>Menispermoideae</taxon>
        <taxon>Cissampelideae</taxon>
        <taxon>Stephania</taxon>
    </lineage>
</organism>
<evidence type="ECO:0000313" key="4">
    <source>
        <dbReference type="Proteomes" id="UP001419268"/>
    </source>
</evidence>
<name>A0AAP0IPJ5_9MAGN</name>
<accession>A0AAP0IPJ5</accession>
<sequence>MVLTNHLLSSFSPQTHFVTPRKTISRRTVAGRPAATIVGVIATHHRRSPLLESSPHRRRAQGRRPIDREARHYRRAVRRRRFPFSRSAAVASPSPDPPLLVTPGSAKPRLAVAAPSSSYDLRSLRRYCLVRNETSDRWKNARPKGFGFVTYESEIDAQRALKAMDGRDHFLFGNLHDMEKNA</sequence>
<dbReference type="GO" id="GO:0003723">
    <property type="term" value="F:RNA binding"/>
    <property type="evidence" value="ECO:0007669"/>
    <property type="project" value="InterPro"/>
</dbReference>
<dbReference type="Gene3D" id="3.30.70.330">
    <property type="match status" value="1"/>
</dbReference>
<feature type="domain" description="RRM" evidence="2">
    <location>
        <begin position="139"/>
        <end position="167"/>
    </location>
</feature>
<evidence type="ECO:0000313" key="3">
    <source>
        <dbReference type="EMBL" id="KAK9118337.1"/>
    </source>
</evidence>
<reference evidence="3 4" key="1">
    <citation type="submission" date="2024-01" db="EMBL/GenBank/DDBJ databases">
        <title>Genome assemblies of Stephania.</title>
        <authorList>
            <person name="Yang L."/>
        </authorList>
    </citation>
    <scope>NUCLEOTIDE SEQUENCE [LARGE SCALE GENOMIC DNA]</scope>
    <source>
        <strain evidence="3">JXDWG</strain>
        <tissue evidence="3">Leaf</tissue>
    </source>
</reference>
<comment type="caution">
    <text evidence="3">The sequence shown here is derived from an EMBL/GenBank/DDBJ whole genome shotgun (WGS) entry which is preliminary data.</text>
</comment>
<dbReference type="InterPro" id="IPR000504">
    <property type="entry name" value="RRM_dom"/>
</dbReference>
<gene>
    <name evidence="3" type="ORF">Scep_016430</name>
</gene>
<feature type="region of interest" description="Disordered" evidence="1">
    <location>
        <begin position="46"/>
        <end position="71"/>
    </location>
</feature>
<evidence type="ECO:0000259" key="2">
    <source>
        <dbReference type="Pfam" id="PF00076"/>
    </source>
</evidence>
<dbReference type="Pfam" id="PF00076">
    <property type="entry name" value="RRM_1"/>
    <property type="match status" value="1"/>
</dbReference>
<proteinExistence type="predicted"/>
<dbReference type="CDD" id="cd00590">
    <property type="entry name" value="RRM_SF"/>
    <property type="match status" value="1"/>
</dbReference>
<dbReference type="SUPFAM" id="SSF54928">
    <property type="entry name" value="RNA-binding domain, RBD"/>
    <property type="match status" value="1"/>
</dbReference>
<dbReference type="AlphaFoldDB" id="A0AAP0IPJ5"/>
<dbReference type="Proteomes" id="UP001419268">
    <property type="component" value="Unassembled WGS sequence"/>
</dbReference>
<dbReference type="InterPro" id="IPR012677">
    <property type="entry name" value="Nucleotide-bd_a/b_plait_sf"/>
</dbReference>
<dbReference type="EMBL" id="JBBNAG010000007">
    <property type="protein sequence ID" value="KAK9118337.1"/>
    <property type="molecule type" value="Genomic_DNA"/>
</dbReference>
<evidence type="ECO:0000256" key="1">
    <source>
        <dbReference type="SAM" id="MobiDB-lite"/>
    </source>
</evidence>
<keyword evidence="4" id="KW-1185">Reference proteome</keyword>